<keyword evidence="1" id="KW-0472">Membrane</keyword>
<evidence type="ECO:0000313" key="3">
    <source>
        <dbReference type="Proteomes" id="UP001500683"/>
    </source>
</evidence>
<accession>A0ABP7X763</accession>
<gene>
    <name evidence="2" type="ORF">GCM10022214_86450</name>
</gene>
<evidence type="ECO:0008006" key="4">
    <source>
        <dbReference type="Google" id="ProtNLM"/>
    </source>
</evidence>
<name>A0ABP7X763_9ACTN</name>
<dbReference type="Proteomes" id="UP001500683">
    <property type="component" value="Unassembled WGS sequence"/>
</dbReference>
<dbReference type="EMBL" id="BAAAZG010000086">
    <property type="protein sequence ID" value="GAA4105899.1"/>
    <property type="molecule type" value="Genomic_DNA"/>
</dbReference>
<comment type="caution">
    <text evidence="2">The sequence shown here is derived from an EMBL/GenBank/DDBJ whole genome shotgun (WGS) entry which is preliminary data.</text>
</comment>
<evidence type="ECO:0000313" key="2">
    <source>
        <dbReference type="EMBL" id="GAA4105899.1"/>
    </source>
</evidence>
<feature type="transmembrane region" description="Helical" evidence="1">
    <location>
        <begin position="83"/>
        <end position="105"/>
    </location>
</feature>
<keyword evidence="1" id="KW-1133">Transmembrane helix</keyword>
<keyword evidence="1" id="KW-0812">Transmembrane</keyword>
<protein>
    <recommendedName>
        <fullName evidence="4">DUF1640 domain-containing protein</fullName>
    </recommendedName>
</protein>
<organism evidence="2 3">
    <name type="scientific">Actinomadura miaoliensis</name>
    <dbReference type="NCBI Taxonomy" id="430685"/>
    <lineage>
        <taxon>Bacteria</taxon>
        <taxon>Bacillati</taxon>
        <taxon>Actinomycetota</taxon>
        <taxon>Actinomycetes</taxon>
        <taxon>Streptosporangiales</taxon>
        <taxon>Thermomonosporaceae</taxon>
        <taxon>Actinomadura</taxon>
    </lineage>
</organism>
<keyword evidence="3" id="KW-1185">Reference proteome</keyword>
<reference evidence="3" key="1">
    <citation type="journal article" date="2019" name="Int. J. Syst. Evol. Microbiol.">
        <title>The Global Catalogue of Microorganisms (GCM) 10K type strain sequencing project: providing services to taxonomists for standard genome sequencing and annotation.</title>
        <authorList>
            <consortium name="The Broad Institute Genomics Platform"/>
            <consortium name="The Broad Institute Genome Sequencing Center for Infectious Disease"/>
            <person name="Wu L."/>
            <person name="Ma J."/>
        </authorList>
    </citation>
    <scope>NUCLEOTIDE SEQUENCE [LARGE SCALE GENOMIC DNA]</scope>
    <source>
        <strain evidence="3">JCM 16702</strain>
    </source>
</reference>
<dbReference type="RefSeq" id="WP_344959301.1">
    <property type="nucleotide sequence ID" value="NZ_BAAAZG010000086.1"/>
</dbReference>
<evidence type="ECO:0000256" key="1">
    <source>
        <dbReference type="SAM" id="Phobius"/>
    </source>
</evidence>
<proteinExistence type="predicted"/>
<sequence length="107" mass="11673">MTDDGPITGPITMELALAELRRGVDVRLAGLEGRMALLHQRADVQERRAEDQARLLEELGDRLVAIEREQVTRGHLDNRFRHTVALLSLLAAVASTVVGAAVALLGR</sequence>